<evidence type="ECO:0000313" key="4">
    <source>
        <dbReference type="Proteomes" id="UP000431269"/>
    </source>
</evidence>
<dbReference type="AlphaFoldDB" id="A0A6I6MGR6"/>
<reference evidence="4" key="1">
    <citation type="submission" date="2019-12" db="EMBL/GenBank/DDBJ databases">
        <title>Complete genome of Terracaulis silvestris 0127_4.</title>
        <authorList>
            <person name="Vieira S."/>
            <person name="Riedel T."/>
            <person name="Sproer C."/>
            <person name="Pascual J."/>
            <person name="Boedeker C."/>
            <person name="Overmann J."/>
        </authorList>
    </citation>
    <scope>NUCLEOTIDE SEQUENCE [LARGE SCALE GENOMIC DNA]</scope>
    <source>
        <strain evidence="4">0127_4</strain>
    </source>
</reference>
<feature type="domain" description="ChrR-like cupin" evidence="2">
    <location>
        <begin position="42"/>
        <end position="143"/>
    </location>
</feature>
<dbReference type="EMBL" id="CP047045">
    <property type="protein sequence ID" value="QGZ93925.1"/>
    <property type="molecule type" value="Genomic_DNA"/>
</dbReference>
<accession>A0A6I6MGR6</accession>
<sequence>MIQKHTLLAALAVSIVCACSPAAEAPEAPATPEIALARTAADADLQWGPCPPVFPAGCEIAVLHGNPAQPNADIFLRVPGGYAIPAHSHSSAERMILVSGNLDVDYQGASPTSLAAGSYAYGPAGTPHSATCRGPDGCTLFIAFEGPVDANLFEGSVE</sequence>
<evidence type="ECO:0000313" key="3">
    <source>
        <dbReference type="EMBL" id="QGZ93925.1"/>
    </source>
</evidence>
<keyword evidence="1" id="KW-0732">Signal</keyword>
<dbReference type="KEGG" id="tsv:DSM104635_00740"/>
<evidence type="ECO:0000259" key="2">
    <source>
        <dbReference type="Pfam" id="PF12973"/>
    </source>
</evidence>
<dbReference type="InterPro" id="IPR011051">
    <property type="entry name" value="RmlC_Cupin_sf"/>
</dbReference>
<dbReference type="InterPro" id="IPR014710">
    <property type="entry name" value="RmlC-like_jellyroll"/>
</dbReference>
<dbReference type="Gene3D" id="2.60.120.10">
    <property type="entry name" value="Jelly Rolls"/>
    <property type="match status" value="1"/>
</dbReference>
<feature type="chain" id="PRO_5026265601" evidence="1">
    <location>
        <begin position="26"/>
        <end position="158"/>
    </location>
</feature>
<name>A0A6I6MGR6_9CAUL</name>
<dbReference type="RefSeq" id="WP_158764906.1">
    <property type="nucleotide sequence ID" value="NZ_CP047045.1"/>
</dbReference>
<feature type="signal peptide" evidence="1">
    <location>
        <begin position="1"/>
        <end position="25"/>
    </location>
</feature>
<dbReference type="PROSITE" id="PS51257">
    <property type="entry name" value="PROKAR_LIPOPROTEIN"/>
    <property type="match status" value="1"/>
</dbReference>
<organism evidence="3 4">
    <name type="scientific">Terricaulis silvestris</name>
    <dbReference type="NCBI Taxonomy" id="2686094"/>
    <lineage>
        <taxon>Bacteria</taxon>
        <taxon>Pseudomonadati</taxon>
        <taxon>Pseudomonadota</taxon>
        <taxon>Alphaproteobacteria</taxon>
        <taxon>Caulobacterales</taxon>
        <taxon>Caulobacteraceae</taxon>
        <taxon>Terricaulis</taxon>
    </lineage>
</organism>
<evidence type="ECO:0000256" key="1">
    <source>
        <dbReference type="SAM" id="SignalP"/>
    </source>
</evidence>
<dbReference type="InterPro" id="IPR025979">
    <property type="entry name" value="ChrR-like_cupin_dom"/>
</dbReference>
<dbReference type="Pfam" id="PF12973">
    <property type="entry name" value="Cupin_7"/>
    <property type="match status" value="1"/>
</dbReference>
<gene>
    <name evidence="3" type="ORF">DSM104635_00740</name>
</gene>
<dbReference type="Proteomes" id="UP000431269">
    <property type="component" value="Chromosome"/>
</dbReference>
<protein>
    <submittedName>
        <fullName evidence="3">Cupin domain protein</fullName>
    </submittedName>
</protein>
<proteinExistence type="predicted"/>
<keyword evidence="4" id="KW-1185">Reference proteome</keyword>
<dbReference type="SUPFAM" id="SSF51182">
    <property type="entry name" value="RmlC-like cupins"/>
    <property type="match status" value="1"/>
</dbReference>